<reference evidence="9 10" key="1">
    <citation type="journal article" date="2016" name="Environ. Microbiol.">
        <title>Genomic resolution of a cold subsurface aquifer community provides metabolic insights for novel microbes adapted to high CO concentrations.</title>
        <authorList>
            <person name="Probst A.J."/>
            <person name="Castelle C.J."/>
            <person name="Singh A."/>
            <person name="Brown C.T."/>
            <person name="Anantharaman K."/>
            <person name="Sharon I."/>
            <person name="Hug L.A."/>
            <person name="Burstein D."/>
            <person name="Emerson J.B."/>
            <person name="Thomas B.C."/>
            <person name="Banfield J.F."/>
        </authorList>
    </citation>
    <scope>NUCLEOTIDE SEQUENCE [LARGE SCALE GENOMIC DNA]</scope>
    <source>
        <strain evidence="9">CG2_30_54_11</strain>
    </source>
</reference>
<keyword evidence="3" id="KW-0328">Glycosyltransferase</keyword>
<dbReference type="STRING" id="1817892.AUK40_01785"/>
<comment type="caution">
    <text evidence="9">The sequence shown here is derived from an EMBL/GenBank/DDBJ whole genome shotgun (WGS) entry which is preliminary data.</text>
</comment>
<organism evidence="9 10">
    <name type="scientific">Candidatus Wirthbacteria bacterium CG2_30_54_11</name>
    <dbReference type="NCBI Taxonomy" id="1817892"/>
    <lineage>
        <taxon>Bacteria</taxon>
        <taxon>Candidatus Wirthbacteria</taxon>
    </lineage>
</organism>
<dbReference type="GO" id="GO:0016763">
    <property type="term" value="F:pentosyltransferase activity"/>
    <property type="evidence" value="ECO:0007669"/>
    <property type="project" value="TreeGrafter"/>
</dbReference>
<evidence type="ECO:0000256" key="5">
    <source>
        <dbReference type="ARBA" id="ARBA00022692"/>
    </source>
</evidence>
<dbReference type="GO" id="GO:0005886">
    <property type="term" value="C:plasma membrane"/>
    <property type="evidence" value="ECO:0007669"/>
    <property type="project" value="UniProtKB-SubCell"/>
</dbReference>
<evidence type="ECO:0000256" key="2">
    <source>
        <dbReference type="ARBA" id="ARBA00022475"/>
    </source>
</evidence>
<evidence type="ECO:0000256" key="4">
    <source>
        <dbReference type="ARBA" id="ARBA00022679"/>
    </source>
</evidence>
<evidence type="ECO:0000256" key="8">
    <source>
        <dbReference type="SAM" id="Phobius"/>
    </source>
</evidence>
<feature type="transmembrane region" description="Helical" evidence="8">
    <location>
        <begin position="92"/>
        <end position="112"/>
    </location>
</feature>
<feature type="transmembrane region" description="Helical" evidence="8">
    <location>
        <begin position="174"/>
        <end position="199"/>
    </location>
</feature>
<feature type="transmembrane region" description="Helical" evidence="8">
    <location>
        <begin position="211"/>
        <end position="232"/>
    </location>
</feature>
<comment type="subcellular location">
    <subcellularLocation>
        <location evidence="1">Cell membrane</location>
        <topology evidence="1">Multi-pass membrane protein</topology>
    </subcellularLocation>
</comment>
<evidence type="ECO:0000313" key="10">
    <source>
        <dbReference type="Proteomes" id="UP000183245"/>
    </source>
</evidence>
<feature type="transmembrane region" description="Helical" evidence="8">
    <location>
        <begin position="342"/>
        <end position="361"/>
    </location>
</feature>
<feature type="transmembrane region" description="Helical" evidence="8">
    <location>
        <begin position="141"/>
        <end position="159"/>
    </location>
</feature>
<dbReference type="Proteomes" id="UP000183245">
    <property type="component" value="Unassembled WGS sequence"/>
</dbReference>
<protein>
    <recommendedName>
        <fullName evidence="11">Glycosyltransferase RgtA/B/C/D-like domain-containing protein</fullName>
    </recommendedName>
</protein>
<evidence type="ECO:0000256" key="6">
    <source>
        <dbReference type="ARBA" id="ARBA00022989"/>
    </source>
</evidence>
<accession>A0A1J5IYQ8</accession>
<evidence type="ECO:0000256" key="3">
    <source>
        <dbReference type="ARBA" id="ARBA00022676"/>
    </source>
</evidence>
<keyword evidence="4" id="KW-0808">Transferase</keyword>
<dbReference type="AlphaFoldDB" id="A0A1J5IYQ8"/>
<name>A0A1J5IYQ8_9BACT</name>
<feature type="transmembrane region" description="Helical" evidence="8">
    <location>
        <begin position="368"/>
        <end position="387"/>
    </location>
</feature>
<feature type="transmembrane region" description="Helical" evidence="8">
    <location>
        <begin position="393"/>
        <end position="410"/>
    </location>
</feature>
<sequence>MSSIRIPKRFFPIAGFVLLTAVLLARIVYVVSRIDVSSTLRFLPLEYQNRAMQLLSGTPSSFPEAWGFFYIPLAMFYGFIDLLGLSEVRVEAFLTVQAVMGSLSVVFCYLLTRRICNKTASLLIAFTAALYYPLLYTHTLILSESLFTFLFLGFLLLLLRKQQSFASSVALGNLFALLLIVRPVFLSSIPFLLLWTLVYHRSAVWKNKLPIAAGLGSMALTLFIAGTLNASISTHHRFTLAGNGGVNVAMTQCQFSRLEYNLPDGSDSFWFSPPAYQGSEHESKMTEVPFSDQGYYLRLGAACLAEHPERLVENFKNIWHIYDSTFYPDLNSPSYHQDLLNFWRWIAIGATLLFFLFPLVWTRSERRIYLLFCGLVLSLYAIMYIGNPGEERYLVPYFFLLLPHAALTLVRGMHTIKPWLPTLITIETK</sequence>
<feature type="transmembrane region" description="Helical" evidence="8">
    <location>
        <begin position="118"/>
        <end position="134"/>
    </location>
</feature>
<dbReference type="GO" id="GO:0009103">
    <property type="term" value="P:lipopolysaccharide biosynthetic process"/>
    <property type="evidence" value="ECO:0007669"/>
    <property type="project" value="UniProtKB-ARBA"/>
</dbReference>
<proteinExistence type="predicted"/>
<gene>
    <name evidence="9" type="ORF">AUK40_01785</name>
</gene>
<dbReference type="PANTHER" id="PTHR33908:SF11">
    <property type="entry name" value="MEMBRANE PROTEIN"/>
    <property type="match status" value="1"/>
</dbReference>
<keyword evidence="5 8" id="KW-0812">Transmembrane</keyword>
<evidence type="ECO:0000256" key="1">
    <source>
        <dbReference type="ARBA" id="ARBA00004651"/>
    </source>
</evidence>
<feature type="transmembrane region" description="Helical" evidence="8">
    <location>
        <begin position="65"/>
        <end position="85"/>
    </location>
</feature>
<dbReference type="InterPro" id="IPR050297">
    <property type="entry name" value="LipidA_mod_glycosyltrf_83"/>
</dbReference>
<evidence type="ECO:0000313" key="9">
    <source>
        <dbReference type="EMBL" id="OIP98287.1"/>
    </source>
</evidence>
<keyword evidence="2" id="KW-1003">Cell membrane</keyword>
<dbReference type="EMBL" id="MNZT01000032">
    <property type="protein sequence ID" value="OIP98287.1"/>
    <property type="molecule type" value="Genomic_DNA"/>
</dbReference>
<dbReference type="PANTHER" id="PTHR33908">
    <property type="entry name" value="MANNOSYLTRANSFERASE YKCB-RELATED"/>
    <property type="match status" value="1"/>
</dbReference>
<evidence type="ECO:0008006" key="11">
    <source>
        <dbReference type="Google" id="ProtNLM"/>
    </source>
</evidence>
<keyword evidence="7 8" id="KW-0472">Membrane</keyword>
<evidence type="ECO:0000256" key="7">
    <source>
        <dbReference type="ARBA" id="ARBA00023136"/>
    </source>
</evidence>
<keyword evidence="6 8" id="KW-1133">Transmembrane helix</keyword>